<keyword evidence="2" id="KW-1185">Reference proteome</keyword>
<dbReference type="AlphaFoldDB" id="A0A2V1DKT4"/>
<reference evidence="1 2" key="1">
    <citation type="journal article" date="2018" name="Sci. Rep.">
        <title>Comparative genomics provides insights into the lifestyle and reveals functional heterogeneity of dark septate endophytic fungi.</title>
        <authorList>
            <person name="Knapp D.G."/>
            <person name="Nemeth J.B."/>
            <person name="Barry K."/>
            <person name="Hainaut M."/>
            <person name="Henrissat B."/>
            <person name="Johnson J."/>
            <person name="Kuo A."/>
            <person name="Lim J.H.P."/>
            <person name="Lipzen A."/>
            <person name="Nolan M."/>
            <person name="Ohm R.A."/>
            <person name="Tamas L."/>
            <person name="Grigoriev I.V."/>
            <person name="Spatafora J.W."/>
            <person name="Nagy L.G."/>
            <person name="Kovacs G.M."/>
        </authorList>
    </citation>
    <scope>NUCLEOTIDE SEQUENCE [LARGE SCALE GENOMIC DNA]</scope>
    <source>
        <strain evidence="1 2">DSE2036</strain>
    </source>
</reference>
<evidence type="ECO:0000313" key="2">
    <source>
        <dbReference type="Proteomes" id="UP000244855"/>
    </source>
</evidence>
<protein>
    <submittedName>
        <fullName evidence="1">Uncharacterized protein</fullName>
    </submittedName>
</protein>
<gene>
    <name evidence="1" type="ORF">DM02DRAFT_681135</name>
</gene>
<dbReference type="EMBL" id="KZ805406">
    <property type="protein sequence ID" value="PVH98792.1"/>
    <property type="molecule type" value="Genomic_DNA"/>
</dbReference>
<dbReference type="STRING" id="97972.A0A2V1DKT4"/>
<proteinExistence type="predicted"/>
<sequence>MTDVLSVLVRYAVLVTSFRKILPSRNYLRDFMKRPPQSIWQACSEIRCAPPLRRIPGHRGTLLPRSSDLICILGTRRVVLDRALVDTYFGSEDNLHTYLTGSTNGDGFDPPLGGVGRMDNPHFDPREYWLVKVDRRMMQVTEEYTALIETFNKRMEAYARRIRRQFEDDSKRTHTQTLSNVIETIQIFVDCISCITDAWDTFCKNL</sequence>
<evidence type="ECO:0000313" key="1">
    <source>
        <dbReference type="EMBL" id="PVH98792.1"/>
    </source>
</evidence>
<dbReference type="OrthoDB" id="5428055at2759"/>
<name>A0A2V1DKT4_9PLEO</name>
<dbReference type="Proteomes" id="UP000244855">
    <property type="component" value="Unassembled WGS sequence"/>
</dbReference>
<accession>A0A2V1DKT4</accession>
<organism evidence="1 2">
    <name type="scientific">Periconia macrospinosa</name>
    <dbReference type="NCBI Taxonomy" id="97972"/>
    <lineage>
        <taxon>Eukaryota</taxon>
        <taxon>Fungi</taxon>
        <taxon>Dikarya</taxon>
        <taxon>Ascomycota</taxon>
        <taxon>Pezizomycotina</taxon>
        <taxon>Dothideomycetes</taxon>
        <taxon>Pleosporomycetidae</taxon>
        <taxon>Pleosporales</taxon>
        <taxon>Massarineae</taxon>
        <taxon>Periconiaceae</taxon>
        <taxon>Periconia</taxon>
    </lineage>
</organism>